<accession>A0A5M9IPS5</accession>
<name>A0A5M9IPS5_9PSED</name>
<sequence length="32" mass="4044">MKYWNDLDQNIFFEKIFNKPVEIGELLFFLYK</sequence>
<protein>
    <submittedName>
        <fullName evidence="1">Uncharacterized protein</fullName>
    </submittedName>
</protein>
<evidence type="ECO:0000313" key="1">
    <source>
        <dbReference type="EMBL" id="KAA8558152.1"/>
    </source>
</evidence>
<dbReference type="EMBL" id="VTFH01000002">
    <property type="protein sequence ID" value="KAA8558152.1"/>
    <property type="molecule type" value="Genomic_DNA"/>
</dbReference>
<dbReference type="Proteomes" id="UP000323425">
    <property type="component" value="Unassembled WGS sequence"/>
</dbReference>
<comment type="caution">
    <text evidence="1">The sequence shown here is derived from an EMBL/GenBank/DDBJ whole genome shotgun (WGS) entry which is preliminary data.</text>
</comment>
<dbReference type="AlphaFoldDB" id="A0A5M9IPS5"/>
<gene>
    <name evidence="1" type="ORF">FX985_04501</name>
</gene>
<organism evidence="1 2">
    <name type="scientific">Pseudomonas extremaustralis</name>
    <dbReference type="NCBI Taxonomy" id="359110"/>
    <lineage>
        <taxon>Bacteria</taxon>
        <taxon>Pseudomonadati</taxon>
        <taxon>Pseudomonadota</taxon>
        <taxon>Gammaproteobacteria</taxon>
        <taxon>Pseudomonadales</taxon>
        <taxon>Pseudomonadaceae</taxon>
        <taxon>Pseudomonas</taxon>
    </lineage>
</organism>
<evidence type="ECO:0000313" key="2">
    <source>
        <dbReference type="Proteomes" id="UP000323425"/>
    </source>
</evidence>
<reference evidence="1 2" key="1">
    <citation type="journal article" date="2018" name="Plant Biotechnol. Rep.">
        <title>Diversity and antifungal activity of endophytic bacteria associated with Panax ginseng seedlings.</title>
        <authorList>
            <person name="Park J.M."/>
            <person name="Hong C.E."/>
            <person name="Jo S.H."/>
        </authorList>
    </citation>
    <scope>NUCLEOTIDE SEQUENCE [LARGE SCALE GENOMIC DNA]</scope>
    <source>
        <strain evidence="1 2">PgKB38</strain>
    </source>
</reference>
<proteinExistence type="predicted"/>